<dbReference type="InterPro" id="IPR058525">
    <property type="entry name" value="DUF8212"/>
</dbReference>
<dbReference type="AlphaFoldDB" id="A0A6A6WAQ4"/>
<dbReference type="Pfam" id="PF26640">
    <property type="entry name" value="DUF8212"/>
    <property type="match status" value="1"/>
</dbReference>
<accession>A0A6A6WAQ4</accession>
<organism evidence="3 4">
    <name type="scientific">Pseudovirgaria hyperparasitica</name>
    <dbReference type="NCBI Taxonomy" id="470096"/>
    <lineage>
        <taxon>Eukaryota</taxon>
        <taxon>Fungi</taxon>
        <taxon>Dikarya</taxon>
        <taxon>Ascomycota</taxon>
        <taxon>Pezizomycotina</taxon>
        <taxon>Dothideomycetes</taxon>
        <taxon>Dothideomycetes incertae sedis</taxon>
        <taxon>Acrospermales</taxon>
        <taxon>Acrospermaceae</taxon>
        <taxon>Pseudovirgaria</taxon>
    </lineage>
</organism>
<dbReference type="Proteomes" id="UP000799437">
    <property type="component" value="Unassembled WGS sequence"/>
</dbReference>
<dbReference type="PANTHER" id="PTHR10622">
    <property type="entry name" value="HET DOMAIN-CONTAINING PROTEIN"/>
    <property type="match status" value="1"/>
</dbReference>
<dbReference type="OrthoDB" id="674604at2759"/>
<feature type="domain" description="Heterokaryon incompatibility" evidence="1">
    <location>
        <begin position="22"/>
        <end position="109"/>
    </location>
</feature>
<dbReference type="EMBL" id="ML996569">
    <property type="protein sequence ID" value="KAF2759753.1"/>
    <property type="molecule type" value="Genomic_DNA"/>
</dbReference>
<dbReference type="RefSeq" id="XP_033602204.1">
    <property type="nucleotide sequence ID" value="XM_033746757.1"/>
</dbReference>
<evidence type="ECO:0000259" key="1">
    <source>
        <dbReference type="Pfam" id="PF06985"/>
    </source>
</evidence>
<dbReference type="PANTHER" id="PTHR10622:SF10">
    <property type="entry name" value="HET DOMAIN-CONTAINING PROTEIN"/>
    <property type="match status" value="1"/>
</dbReference>
<dbReference type="Pfam" id="PF06985">
    <property type="entry name" value="HET"/>
    <property type="match status" value="1"/>
</dbReference>
<proteinExistence type="predicted"/>
<reference evidence="3" key="1">
    <citation type="journal article" date="2020" name="Stud. Mycol.">
        <title>101 Dothideomycetes genomes: a test case for predicting lifestyles and emergence of pathogens.</title>
        <authorList>
            <person name="Haridas S."/>
            <person name="Albert R."/>
            <person name="Binder M."/>
            <person name="Bloem J."/>
            <person name="Labutti K."/>
            <person name="Salamov A."/>
            <person name="Andreopoulos B."/>
            <person name="Baker S."/>
            <person name="Barry K."/>
            <person name="Bills G."/>
            <person name="Bluhm B."/>
            <person name="Cannon C."/>
            <person name="Castanera R."/>
            <person name="Culley D."/>
            <person name="Daum C."/>
            <person name="Ezra D."/>
            <person name="Gonzalez J."/>
            <person name="Henrissat B."/>
            <person name="Kuo A."/>
            <person name="Liang C."/>
            <person name="Lipzen A."/>
            <person name="Lutzoni F."/>
            <person name="Magnuson J."/>
            <person name="Mondo S."/>
            <person name="Nolan M."/>
            <person name="Ohm R."/>
            <person name="Pangilinan J."/>
            <person name="Park H.-J."/>
            <person name="Ramirez L."/>
            <person name="Alfaro M."/>
            <person name="Sun H."/>
            <person name="Tritt A."/>
            <person name="Yoshinaga Y."/>
            <person name="Zwiers L.-H."/>
            <person name="Turgeon B."/>
            <person name="Goodwin S."/>
            <person name="Spatafora J."/>
            <person name="Crous P."/>
            <person name="Grigoriev I."/>
        </authorList>
    </citation>
    <scope>NUCLEOTIDE SEQUENCE</scope>
    <source>
        <strain evidence="3">CBS 121739</strain>
    </source>
</reference>
<keyword evidence="4" id="KW-1185">Reference proteome</keyword>
<dbReference type="GeneID" id="54487811"/>
<feature type="domain" description="DUF8212" evidence="2">
    <location>
        <begin position="232"/>
        <end position="255"/>
    </location>
</feature>
<sequence length="584" mass="66817">MRLLNTFTLEIREFIVQNTPPYAILSHTWGVGEITFEDLIKEDKTQARQKNGFLKLNGFCEKAKEVGFEWVWMDTCCIDKKSSAELGEAINSMFAWYQKANVCYAYLDDFKYPPNCTEPDYMDSPNAYVDSLKKCRWFTRGWTLQELLAPGSIEMYAPDWSEIGTKATLASQISSITGIQLNIIRGYGVELNVAQKLSWAAGRSTTKIEDIAYCLLGIFNINMPLLYGEGTKAFRRLQEEILRTTDDYTLFIWNILDFRTNRRSSSGPFADSPDAFGYNSTGQESLSYADVSSTDIQFPEVVETLSTMPPKMTNRGLKIRLPVLKVPDFAYYNGGLLVHFPLSATKELTTAVWIHRQRVYGDRVFDMIFHLEKVLLEKDEDEIEEHVDIDLVPPHTGHHICLWLESDGDQWCRLRGLDIVFIRDEDLAKFEYQTVYIQEREEAITCYVRRLGRVSSFIIQDANGALQPQFQKSWIEHPDDDGWGGVIHSARFRTTNNDLFFAHFSISWCELVVIADISSAHPWLLAEPVDWYKVHYLARQMSKSAYFGPVVLDRAVARLQSGIMVRLCVRRTVAAGATVTLTLT</sequence>
<evidence type="ECO:0000313" key="3">
    <source>
        <dbReference type="EMBL" id="KAF2759753.1"/>
    </source>
</evidence>
<gene>
    <name evidence="3" type="ORF">EJ05DRAFT_498956</name>
</gene>
<evidence type="ECO:0000259" key="2">
    <source>
        <dbReference type="Pfam" id="PF26640"/>
    </source>
</evidence>
<evidence type="ECO:0000313" key="4">
    <source>
        <dbReference type="Proteomes" id="UP000799437"/>
    </source>
</evidence>
<dbReference type="InterPro" id="IPR010730">
    <property type="entry name" value="HET"/>
</dbReference>
<protein>
    <submittedName>
        <fullName evidence="3">HET-domain-containing protein</fullName>
    </submittedName>
</protein>
<name>A0A6A6WAQ4_9PEZI</name>